<evidence type="ECO:0000313" key="1">
    <source>
        <dbReference type="EMBL" id="RZC73790.1"/>
    </source>
</evidence>
<name>A0A4Y7KN76_PAPSO</name>
<dbReference type="AlphaFoldDB" id="A0A4Y7KN76"/>
<proteinExistence type="predicted"/>
<dbReference type="Proteomes" id="UP000316621">
    <property type="component" value="Chromosome 8"/>
</dbReference>
<dbReference type="EMBL" id="CM010722">
    <property type="protein sequence ID" value="RZC73790.1"/>
    <property type="molecule type" value="Genomic_DNA"/>
</dbReference>
<reference evidence="1 2" key="1">
    <citation type="journal article" date="2018" name="Science">
        <title>The opium poppy genome and morphinan production.</title>
        <authorList>
            <person name="Guo L."/>
            <person name="Winzer T."/>
            <person name="Yang X."/>
            <person name="Li Y."/>
            <person name="Ning Z."/>
            <person name="He Z."/>
            <person name="Teodor R."/>
            <person name="Lu Y."/>
            <person name="Bowser T.A."/>
            <person name="Graham I.A."/>
            <person name="Ye K."/>
        </authorList>
    </citation>
    <scope>NUCLEOTIDE SEQUENCE [LARGE SCALE GENOMIC DNA]</scope>
    <source>
        <strain evidence="2">cv. HN1</strain>
        <tissue evidence="1">Leaves</tissue>
    </source>
</reference>
<accession>A0A4Y7KN76</accession>
<protein>
    <submittedName>
        <fullName evidence="1">Uncharacterized protein</fullName>
    </submittedName>
</protein>
<gene>
    <name evidence="1" type="ORF">C5167_049270</name>
</gene>
<evidence type="ECO:0000313" key="2">
    <source>
        <dbReference type="Proteomes" id="UP000316621"/>
    </source>
</evidence>
<organism evidence="1 2">
    <name type="scientific">Papaver somniferum</name>
    <name type="common">Opium poppy</name>
    <dbReference type="NCBI Taxonomy" id="3469"/>
    <lineage>
        <taxon>Eukaryota</taxon>
        <taxon>Viridiplantae</taxon>
        <taxon>Streptophyta</taxon>
        <taxon>Embryophyta</taxon>
        <taxon>Tracheophyta</taxon>
        <taxon>Spermatophyta</taxon>
        <taxon>Magnoliopsida</taxon>
        <taxon>Ranunculales</taxon>
        <taxon>Papaveraceae</taxon>
        <taxon>Papaveroideae</taxon>
        <taxon>Papaver</taxon>
    </lineage>
</organism>
<dbReference type="Gramene" id="RZC73790">
    <property type="protein sequence ID" value="RZC73790"/>
    <property type="gene ID" value="C5167_049270"/>
</dbReference>
<sequence>MTCVGISRKWNELNFMGTDDVISSNVFMLDDDGVGDFLEGKMVVYVLVNFAMNSNEEPKGKDQPQKRLMTHEVVTMQTTRIVMITWDFQYSDDNLGFSGSLMLWEECEALLKKHGDFSLGNGSE</sequence>
<keyword evidence="2" id="KW-1185">Reference proteome</keyword>